<dbReference type="Pfam" id="PF01529">
    <property type="entry name" value="DHHC"/>
    <property type="match status" value="1"/>
</dbReference>
<evidence type="ECO:0000313" key="12">
    <source>
        <dbReference type="EMBL" id="KAG9327133.1"/>
    </source>
</evidence>
<keyword evidence="6" id="KW-0564">Palmitate</keyword>
<keyword evidence="7" id="KW-0449">Lipoprotein</keyword>
<evidence type="ECO:0000259" key="11">
    <source>
        <dbReference type="Pfam" id="PF01529"/>
    </source>
</evidence>
<gene>
    <name evidence="12" type="ORF">KVV02_008763</name>
</gene>
<feature type="transmembrane region" description="Helical" evidence="10">
    <location>
        <begin position="44"/>
        <end position="65"/>
    </location>
</feature>
<feature type="transmembrane region" description="Helical" evidence="10">
    <location>
        <begin position="85"/>
        <end position="105"/>
    </location>
</feature>
<reference evidence="12" key="1">
    <citation type="submission" date="2021-07" db="EMBL/GenBank/DDBJ databases">
        <title>Draft genome of Mortierella alpina, strain LL118, isolated from an aspen leaf litter sample.</title>
        <authorList>
            <person name="Yang S."/>
            <person name="Vinatzer B.A."/>
        </authorList>
    </citation>
    <scope>NUCLEOTIDE SEQUENCE</scope>
    <source>
        <strain evidence="12">LL118</strain>
    </source>
</reference>
<dbReference type="PANTHER" id="PTHR12246">
    <property type="entry name" value="PALMITOYLTRANSFERASE ZDHHC16"/>
    <property type="match status" value="1"/>
</dbReference>
<keyword evidence="3 10" id="KW-0812">Transmembrane</keyword>
<evidence type="ECO:0000256" key="10">
    <source>
        <dbReference type="RuleBase" id="RU079119"/>
    </source>
</evidence>
<comment type="domain">
    <text evidence="10">The DHHC domain is required for palmitoyltransferase activity.</text>
</comment>
<comment type="caution">
    <text evidence="12">The sequence shown here is derived from an EMBL/GenBank/DDBJ whole genome shotgun (WGS) entry which is preliminary data.</text>
</comment>
<evidence type="ECO:0000256" key="6">
    <source>
        <dbReference type="ARBA" id="ARBA00023139"/>
    </source>
</evidence>
<feature type="transmembrane region" description="Helical" evidence="10">
    <location>
        <begin position="186"/>
        <end position="209"/>
    </location>
</feature>
<dbReference type="EC" id="2.3.1.225" evidence="10"/>
<evidence type="ECO:0000256" key="5">
    <source>
        <dbReference type="ARBA" id="ARBA00023136"/>
    </source>
</evidence>
<evidence type="ECO:0000256" key="4">
    <source>
        <dbReference type="ARBA" id="ARBA00022989"/>
    </source>
</evidence>
<feature type="domain" description="Palmitoyltransferase DHHC" evidence="11">
    <location>
        <begin position="143"/>
        <end position="266"/>
    </location>
</feature>
<keyword evidence="4 10" id="KW-1133">Transmembrane helix</keyword>
<keyword evidence="5 10" id="KW-0472">Membrane</keyword>
<evidence type="ECO:0000256" key="7">
    <source>
        <dbReference type="ARBA" id="ARBA00023288"/>
    </source>
</evidence>
<evidence type="ECO:0000256" key="1">
    <source>
        <dbReference type="ARBA" id="ARBA00004141"/>
    </source>
</evidence>
<accession>A0A9P8D289</accession>
<dbReference type="EMBL" id="JAIFTL010000009">
    <property type="protein sequence ID" value="KAG9327133.1"/>
    <property type="molecule type" value="Genomic_DNA"/>
</dbReference>
<dbReference type="GO" id="GO:0016020">
    <property type="term" value="C:membrane"/>
    <property type="evidence" value="ECO:0007669"/>
    <property type="project" value="UniProtKB-SubCell"/>
</dbReference>
<evidence type="ECO:0000256" key="2">
    <source>
        <dbReference type="ARBA" id="ARBA00022679"/>
    </source>
</evidence>
<keyword evidence="8 10" id="KW-0012">Acyltransferase</keyword>
<evidence type="ECO:0000313" key="13">
    <source>
        <dbReference type="Proteomes" id="UP000717515"/>
    </source>
</evidence>
<dbReference type="InterPro" id="IPR001594">
    <property type="entry name" value="Palmitoyltrfase_DHHC"/>
</dbReference>
<name>A0A9P8D289_MORAP</name>
<evidence type="ECO:0000256" key="3">
    <source>
        <dbReference type="ARBA" id="ARBA00022692"/>
    </source>
</evidence>
<dbReference type="Proteomes" id="UP000717515">
    <property type="component" value="Unassembled WGS sequence"/>
</dbReference>
<evidence type="ECO:0000256" key="9">
    <source>
        <dbReference type="ARBA" id="ARBA00048048"/>
    </source>
</evidence>
<dbReference type="InterPro" id="IPR039859">
    <property type="entry name" value="PFA4/ZDH16/20/ERF2-like"/>
</dbReference>
<protein>
    <recommendedName>
        <fullName evidence="10">Palmitoyltransferase</fullName>
        <ecNumber evidence="10">2.3.1.225</ecNumber>
    </recommendedName>
</protein>
<sequence>MAPLVTATSTASYPARANQLNGNLTCSPTDAIPRLMRAANARQGPILIGILSVVLSLNTYCLFAVHLPFHFQWLPGEGIQTNASYLLNLFWSCYLVWGVAANYYYAIKTPPGSVLDGMSTEDEETTFNDILLEMESFTEFPPLCKRCHLPKPERAHHCSVCMKCILKYDHHCPWIGNCVGHFNVRYFIMLLTYTTMACIYFVYMGFGPLMLIAEYEDDEYWPYPLPRSLVAFTEVLTVGMGLVIGVMTAWHWQLILTAQTTLEHHSNSQVRQICAKNGEKFTNAYDFGVVGNLLNLFNIGRRGHYP</sequence>
<feature type="non-terminal residue" evidence="12">
    <location>
        <position position="1"/>
    </location>
</feature>
<comment type="similarity">
    <text evidence="10">Belongs to the DHHC palmitoyltransferase family.</text>
</comment>
<comment type="subcellular location">
    <subcellularLocation>
        <location evidence="1">Membrane</location>
        <topology evidence="1">Multi-pass membrane protein</topology>
    </subcellularLocation>
</comment>
<evidence type="ECO:0000256" key="8">
    <source>
        <dbReference type="ARBA" id="ARBA00023315"/>
    </source>
</evidence>
<organism evidence="12 13">
    <name type="scientific">Mortierella alpina</name>
    <name type="common">Oleaginous fungus</name>
    <name type="synonym">Mortierella renispora</name>
    <dbReference type="NCBI Taxonomy" id="64518"/>
    <lineage>
        <taxon>Eukaryota</taxon>
        <taxon>Fungi</taxon>
        <taxon>Fungi incertae sedis</taxon>
        <taxon>Mucoromycota</taxon>
        <taxon>Mortierellomycotina</taxon>
        <taxon>Mortierellomycetes</taxon>
        <taxon>Mortierellales</taxon>
        <taxon>Mortierellaceae</taxon>
        <taxon>Mortierella</taxon>
    </lineage>
</organism>
<dbReference type="GO" id="GO:0019706">
    <property type="term" value="F:protein-cysteine S-palmitoyltransferase activity"/>
    <property type="evidence" value="ECO:0007669"/>
    <property type="project" value="UniProtKB-EC"/>
</dbReference>
<dbReference type="AlphaFoldDB" id="A0A9P8D289"/>
<dbReference type="PROSITE" id="PS50216">
    <property type="entry name" value="DHHC"/>
    <property type="match status" value="1"/>
</dbReference>
<proteinExistence type="inferred from homology"/>
<feature type="transmembrane region" description="Helical" evidence="10">
    <location>
        <begin position="229"/>
        <end position="250"/>
    </location>
</feature>
<comment type="catalytic activity">
    <reaction evidence="9 10">
        <text>L-cysteinyl-[protein] + hexadecanoyl-CoA = S-hexadecanoyl-L-cysteinyl-[protein] + CoA</text>
        <dbReference type="Rhea" id="RHEA:36683"/>
        <dbReference type="Rhea" id="RHEA-COMP:10131"/>
        <dbReference type="Rhea" id="RHEA-COMP:11032"/>
        <dbReference type="ChEBI" id="CHEBI:29950"/>
        <dbReference type="ChEBI" id="CHEBI:57287"/>
        <dbReference type="ChEBI" id="CHEBI:57379"/>
        <dbReference type="ChEBI" id="CHEBI:74151"/>
        <dbReference type="EC" id="2.3.1.225"/>
    </reaction>
</comment>
<keyword evidence="2 10" id="KW-0808">Transferase</keyword>